<reference evidence="1" key="1">
    <citation type="submission" date="2022-12" db="EMBL/GenBank/DDBJ databases">
        <authorList>
            <person name="Alioto T."/>
            <person name="Alioto T."/>
            <person name="Gomez Garrido J."/>
        </authorList>
    </citation>
    <scope>NUCLEOTIDE SEQUENCE</scope>
</reference>
<gene>
    <name evidence="1" type="ORF">PODLI_1B015197</name>
</gene>
<evidence type="ECO:0000313" key="1">
    <source>
        <dbReference type="EMBL" id="CAI5786965.1"/>
    </source>
</evidence>
<organism evidence="1 2">
    <name type="scientific">Podarcis lilfordi</name>
    <name type="common">Lilford's wall lizard</name>
    <dbReference type="NCBI Taxonomy" id="74358"/>
    <lineage>
        <taxon>Eukaryota</taxon>
        <taxon>Metazoa</taxon>
        <taxon>Chordata</taxon>
        <taxon>Craniata</taxon>
        <taxon>Vertebrata</taxon>
        <taxon>Euteleostomi</taxon>
        <taxon>Lepidosauria</taxon>
        <taxon>Squamata</taxon>
        <taxon>Bifurcata</taxon>
        <taxon>Unidentata</taxon>
        <taxon>Episquamata</taxon>
        <taxon>Laterata</taxon>
        <taxon>Lacertibaenia</taxon>
        <taxon>Lacertidae</taxon>
        <taxon>Podarcis</taxon>
    </lineage>
</organism>
<proteinExistence type="predicted"/>
<keyword evidence="2" id="KW-1185">Reference proteome</keyword>
<feature type="non-terminal residue" evidence="1">
    <location>
        <position position="1"/>
    </location>
</feature>
<sequence>PDHHDSRLEDASGKSPIFPLCSLRLLGSKPHSDVQGPTTIVFESLAKPGSSYKPLTP</sequence>
<dbReference type="AlphaFoldDB" id="A0AA35KZ62"/>
<dbReference type="Proteomes" id="UP001178461">
    <property type="component" value="Chromosome 11"/>
</dbReference>
<protein>
    <submittedName>
        <fullName evidence="1">Uncharacterized protein</fullName>
    </submittedName>
</protein>
<name>A0AA35KZ62_9SAUR</name>
<evidence type="ECO:0000313" key="2">
    <source>
        <dbReference type="Proteomes" id="UP001178461"/>
    </source>
</evidence>
<dbReference type="EMBL" id="OX395136">
    <property type="protein sequence ID" value="CAI5786965.1"/>
    <property type="molecule type" value="Genomic_DNA"/>
</dbReference>
<feature type="non-terminal residue" evidence="1">
    <location>
        <position position="57"/>
    </location>
</feature>
<accession>A0AA35KZ62</accession>